<name>A0A1T4U8R2_9GAMM</name>
<evidence type="ECO:0000313" key="5">
    <source>
        <dbReference type="Proteomes" id="UP000191116"/>
    </source>
</evidence>
<dbReference type="InterPro" id="IPR043128">
    <property type="entry name" value="Rev_trsase/Diguanyl_cyclase"/>
</dbReference>
<dbReference type="InterPro" id="IPR029151">
    <property type="entry name" value="Sensor-like_sf"/>
</dbReference>
<evidence type="ECO:0000256" key="1">
    <source>
        <dbReference type="ARBA" id="ARBA00004533"/>
    </source>
</evidence>
<dbReference type="SUPFAM" id="SSF103190">
    <property type="entry name" value="Sensory domain-like"/>
    <property type="match status" value="1"/>
</dbReference>
<gene>
    <name evidence="4" type="primary">adrA_4</name>
    <name evidence="4" type="ORF">CZ814_02868</name>
</gene>
<feature type="domain" description="GGDEF" evidence="3">
    <location>
        <begin position="381"/>
        <end position="515"/>
    </location>
</feature>
<dbReference type="Pfam" id="PF00990">
    <property type="entry name" value="GGDEF"/>
    <property type="match status" value="1"/>
</dbReference>
<organism evidence="4 5">
    <name type="scientific">Photobacterium toruni</name>
    <dbReference type="NCBI Taxonomy" id="1935446"/>
    <lineage>
        <taxon>Bacteria</taxon>
        <taxon>Pseudomonadati</taxon>
        <taxon>Pseudomonadota</taxon>
        <taxon>Gammaproteobacteria</taxon>
        <taxon>Vibrionales</taxon>
        <taxon>Vibrionaceae</taxon>
        <taxon>Photobacterium</taxon>
    </lineage>
</organism>
<feature type="transmembrane region" description="Helical" evidence="2">
    <location>
        <begin position="284"/>
        <end position="306"/>
    </location>
</feature>
<feature type="transmembrane region" description="Helical" evidence="2">
    <location>
        <begin position="27"/>
        <end position="45"/>
    </location>
</feature>
<comment type="subcellular location">
    <subcellularLocation>
        <location evidence="1">Cell inner membrane</location>
    </subcellularLocation>
</comment>
<protein>
    <submittedName>
        <fullName evidence="4">Putative diguanylate cyclase AdrA</fullName>
        <ecNumber evidence="4">2.7.7.65</ecNumber>
    </submittedName>
</protein>
<dbReference type="Gene3D" id="3.30.70.270">
    <property type="match status" value="1"/>
</dbReference>
<dbReference type="Proteomes" id="UP000191116">
    <property type="component" value="Unassembled WGS sequence"/>
</dbReference>
<keyword evidence="2" id="KW-0472">Membrane</keyword>
<dbReference type="Gene3D" id="3.30.450.20">
    <property type="entry name" value="PAS domain"/>
    <property type="match status" value="1"/>
</dbReference>
<dbReference type="CDD" id="cd01949">
    <property type="entry name" value="GGDEF"/>
    <property type="match status" value="1"/>
</dbReference>
<dbReference type="NCBIfam" id="TIGR00254">
    <property type="entry name" value="GGDEF"/>
    <property type="match status" value="1"/>
</dbReference>
<evidence type="ECO:0000259" key="3">
    <source>
        <dbReference type="PROSITE" id="PS50887"/>
    </source>
</evidence>
<keyword evidence="4" id="KW-0548">Nucleotidyltransferase</keyword>
<dbReference type="EC" id="2.7.7.65" evidence="4"/>
<dbReference type="SUPFAM" id="SSF55073">
    <property type="entry name" value="Nucleotide cyclase"/>
    <property type="match status" value="1"/>
</dbReference>
<keyword evidence="4" id="KW-0808">Transferase</keyword>
<keyword evidence="2" id="KW-1133">Transmembrane helix</keyword>
<dbReference type="AlphaFoldDB" id="A0A1T4U8R2"/>
<dbReference type="InterPro" id="IPR052163">
    <property type="entry name" value="DGC-Regulatory_Protein"/>
</dbReference>
<dbReference type="GO" id="GO:0052621">
    <property type="term" value="F:diguanylate cyclase activity"/>
    <property type="evidence" value="ECO:0007669"/>
    <property type="project" value="UniProtKB-EC"/>
</dbReference>
<dbReference type="SMART" id="SM00267">
    <property type="entry name" value="GGDEF"/>
    <property type="match status" value="1"/>
</dbReference>
<dbReference type="GO" id="GO:0005886">
    <property type="term" value="C:plasma membrane"/>
    <property type="evidence" value="ECO:0007669"/>
    <property type="project" value="UniProtKB-SubCell"/>
</dbReference>
<dbReference type="InterPro" id="IPR029787">
    <property type="entry name" value="Nucleotide_cyclase"/>
</dbReference>
<keyword evidence="2" id="KW-0812">Transmembrane</keyword>
<accession>A0A1T4U8R2</accession>
<sequence>MHNRMFLIERRHSMNISYSIRKKITQYILLCLSLLIIFNIVYWSYDQYRSINNLLARNRVVTENNIATIISKNTNLLTAISNDDIVKNSSLLLSQRIEFIRPYQEAFNIEILGISDINGNAATTYSNNIENINYRSYFKQAIQQQKLIISNLIHSPISNSYIYILCKPFTNSVNDGIIFASVSYAEIKNALGYQENTSIKNNILNDCITDKNNCRNINTLNSNKLYYSLDNDQISLNIINKKTFSYHTINNNNQLELLTLRPLKNTPWYLVSTFNYNQYLNERFIFVIINILISIMTSVAIGYYLMKKIAVITSPIDTFIRESAFIVPMQSESKNDNININHHFKNIIDTTKDGVYCSRTDLLNRKYFIQHANIMIQNSHKNLALLFIDLDNLKTINDTLGHFYGDDVISMFAQHVKSFFNQPADLIGRFGGDEFIVLTNNFYNKKDLINQLEKLVKQLNGSVSNGDITILFSASIGVAITNNQTQNIEQLINNADQAVYDSKKKGKNCYSFYVAH</sequence>
<evidence type="ECO:0000313" key="4">
    <source>
        <dbReference type="EMBL" id="SKA49047.1"/>
    </source>
</evidence>
<dbReference type="EMBL" id="FUWP01000018">
    <property type="protein sequence ID" value="SKA49047.1"/>
    <property type="molecule type" value="Genomic_DNA"/>
</dbReference>
<proteinExistence type="predicted"/>
<reference evidence="4 5" key="1">
    <citation type="submission" date="2017-02" db="EMBL/GenBank/DDBJ databases">
        <authorList>
            <person name="Peterson S.W."/>
        </authorList>
    </citation>
    <scope>NUCLEOTIDE SEQUENCE [LARGE SCALE GENOMIC DNA]</scope>
    <source>
        <strain evidence="4 5">CECT 9189</strain>
    </source>
</reference>
<dbReference type="PANTHER" id="PTHR46663:SF2">
    <property type="entry name" value="GGDEF DOMAIN-CONTAINING PROTEIN"/>
    <property type="match status" value="1"/>
</dbReference>
<evidence type="ECO:0000256" key="2">
    <source>
        <dbReference type="SAM" id="Phobius"/>
    </source>
</evidence>
<dbReference type="PANTHER" id="PTHR46663">
    <property type="entry name" value="DIGUANYLATE CYCLASE DGCT-RELATED"/>
    <property type="match status" value="1"/>
</dbReference>
<dbReference type="InterPro" id="IPR000160">
    <property type="entry name" value="GGDEF_dom"/>
</dbReference>
<dbReference type="PROSITE" id="PS50887">
    <property type="entry name" value="GGDEF"/>
    <property type="match status" value="1"/>
</dbReference>